<feature type="domain" description="SEFIR" evidence="1">
    <location>
        <begin position="7"/>
        <end position="143"/>
    </location>
</feature>
<name>A0A7Y8K9X4_9PSED</name>
<dbReference type="InterPro" id="IPR035897">
    <property type="entry name" value="Toll_tir_struct_dom_sf"/>
</dbReference>
<dbReference type="AlphaFoldDB" id="A0A7Y8K9X4"/>
<dbReference type="GO" id="GO:0007165">
    <property type="term" value="P:signal transduction"/>
    <property type="evidence" value="ECO:0007669"/>
    <property type="project" value="InterPro"/>
</dbReference>
<dbReference type="Proteomes" id="UP000590218">
    <property type="component" value="Unassembled WGS sequence"/>
</dbReference>
<evidence type="ECO:0000313" key="4">
    <source>
        <dbReference type="Proteomes" id="UP000563268"/>
    </source>
</evidence>
<evidence type="ECO:0000259" key="1">
    <source>
        <dbReference type="PROSITE" id="PS51534"/>
    </source>
</evidence>
<proteinExistence type="predicted"/>
<evidence type="ECO:0000313" key="2">
    <source>
        <dbReference type="EMBL" id="NWE05825.1"/>
    </source>
</evidence>
<dbReference type="InterPro" id="IPR000157">
    <property type="entry name" value="TIR_dom"/>
</dbReference>
<comment type="caution">
    <text evidence="3">The sequence shown here is derived from an EMBL/GenBank/DDBJ whole genome shotgun (WGS) entry which is preliminary data.</text>
</comment>
<dbReference type="InterPro" id="IPR013568">
    <property type="entry name" value="SEFIR_dom"/>
</dbReference>
<organism evidence="3 5">
    <name type="scientific">Pseudomonas edaphica</name>
    <dbReference type="NCBI Taxonomy" id="2006980"/>
    <lineage>
        <taxon>Bacteria</taxon>
        <taxon>Pseudomonadati</taxon>
        <taxon>Pseudomonadota</taxon>
        <taxon>Gammaproteobacteria</taxon>
        <taxon>Pseudomonadales</taxon>
        <taxon>Pseudomonadaceae</taxon>
        <taxon>Pseudomonas</taxon>
    </lineage>
</organism>
<sequence>MAELEVPPKVFISYSWESDAHKLWVRVLAERLTKNGVNVRLDQWHIAPGQSLTQFMEVEAQGCDFALIICTKDYSRKSLARAGGVGYEQQIITGRIAAGLDRERFIPIIRDGEFTPGVDCSIPAQFLGVYALDMRDEGKLDQRIEDLLRAIFREPALTQPSIGPRPAFGTVPEPEIAARPNQRLAVLDIDGWHLLSGVASNERWPQSFRIPEESERYSLNVSDSVKLQFEFSLDGENGDSELFGERMWVGVIGRSGPYLVGELQNTPACSDEQGNLEAGDTVVFLPEHVIDIWED</sequence>
<evidence type="ECO:0000313" key="3">
    <source>
        <dbReference type="EMBL" id="NWE81628.1"/>
    </source>
</evidence>
<dbReference type="RefSeq" id="WP_176991583.1">
    <property type="nucleotide sequence ID" value="NZ_JACARL010000031.1"/>
</dbReference>
<dbReference type="SUPFAM" id="SSF52200">
    <property type="entry name" value="Toll/Interleukin receptor TIR domain"/>
    <property type="match status" value="1"/>
</dbReference>
<reference evidence="4 5" key="1">
    <citation type="submission" date="2020-04" db="EMBL/GenBank/DDBJ databases">
        <title>Molecular characterization of pseudomonads from Agaricus bisporus reveal novel blotch 2 pathogens in Western Europe.</title>
        <authorList>
            <person name="Taparia T."/>
            <person name="Krijger M."/>
            <person name="Haynes E."/>
            <person name="Elpinstone J.G."/>
            <person name="Noble R."/>
            <person name="Van Der Wolf J."/>
        </authorList>
    </citation>
    <scope>NUCLEOTIDE SEQUENCE [LARGE SCALE GENOMIC DNA]</scope>
    <source>
        <strain evidence="3 5">K6002</strain>
        <strain evidence="2 4">K7002</strain>
    </source>
</reference>
<gene>
    <name evidence="2" type="ORF">HX788_01890</name>
    <name evidence="3" type="ORF">HX795_05930</name>
</gene>
<dbReference type="Proteomes" id="UP000563268">
    <property type="component" value="Unassembled WGS sequence"/>
</dbReference>
<dbReference type="Pfam" id="PF13676">
    <property type="entry name" value="TIR_2"/>
    <property type="match status" value="1"/>
</dbReference>
<protein>
    <submittedName>
        <fullName evidence="3">TIR domain-containing protein</fullName>
    </submittedName>
</protein>
<dbReference type="EMBL" id="JACARM010000003">
    <property type="protein sequence ID" value="NWE05825.1"/>
    <property type="molecule type" value="Genomic_DNA"/>
</dbReference>
<dbReference type="PROSITE" id="PS51534">
    <property type="entry name" value="SEFIR"/>
    <property type="match status" value="1"/>
</dbReference>
<accession>A0A7Y8K9X4</accession>
<dbReference type="EMBL" id="JACARL010000031">
    <property type="protein sequence ID" value="NWE81628.1"/>
    <property type="molecule type" value="Genomic_DNA"/>
</dbReference>
<dbReference type="Gene3D" id="3.40.50.10140">
    <property type="entry name" value="Toll/interleukin-1 receptor homology (TIR) domain"/>
    <property type="match status" value="1"/>
</dbReference>
<evidence type="ECO:0000313" key="5">
    <source>
        <dbReference type="Proteomes" id="UP000590218"/>
    </source>
</evidence>